<feature type="non-terminal residue" evidence="2">
    <location>
        <position position="1"/>
    </location>
</feature>
<evidence type="ECO:0000256" key="1">
    <source>
        <dbReference type="SAM" id="MobiDB-lite"/>
    </source>
</evidence>
<dbReference type="Pfam" id="PF17241">
    <property type="entry name" value="Retrotran_gag_4"/>
    <property type="match status" value="1"/>
</dbReference>
<evidence type="ECO:0000313" key="2">
    <source>
        <dbReference type="EMBL" id="KAG0680380.1"/>
    </source>
</evidence>
<proteinExistence type="predicted"/>
<accession>A0A9P6WHA4</accession>
<dbReference type="EMBL" id="PUHW01001010">
    <property type="protein sequence ID" value="KAG0680380.1"/>
    <property type="molecule type" value="Genomic_DNA"/>
</dbReference>
<dbReference type="AlphaFoldDB" id="A0A9P6WHA4"/>
<protein>
    <submittedName>
        <fullName evidence="2">Uncharacterized protein</fullName>
    </submittedName>
</protein>
<reference evidence="2" key="1">
    <citation type="submission" date="2020-11" db="EMBL/GenBank/DDBJ databases">
        <title>Kefir isolates.</title>
        <authorList>
            <person name="Marcisauskas S."/>
            <person name="Kim Y."/>
            <person name="Blasche S."/>
        </authorList>
    </citation>
    <scope>NUCLEOTIDE SEQUENCE</scope>
    <source>
        <strain evidence="2">Olga-1</strain>
    </source>
</reference>
<name>A0A9P6WHA4_9ASCO</name>
<keyword evidence="3" id="KW-1185">Reference proteome</keyword>
<feature type="region of interest" description="Disordered" evidence="1">
    <location>
        <begin position="131"/>
        <end position="161"/>
    </location>
</feature>
<sequence length="161" mass="17374">NALDNALQTVLMNTVSPKILLKYQSDNAYGLNLLNLIRRDYSSLSPRETFSMVIKACDAALNKPSSDESTVALLRNICAQFQNNAAVNQLMGLMYLNTFHSDQACARVLDAPNPNITLSAIETTLRDLTYKSSPPSSSLAFAATSSGSTSTNSDTSTNKKS</sequence>
<organism evidence="2 3">
    <name type="scientific">Pichia californica</name>
    <dbReference type="NCBI Taxonomy" id="460514"/>
    <lineage>
        <taxon>Eukaryota</taxon>
        <taxon>Fungi</taxon>
        <taxon>Dikarya</taxon>
        <taxon>Ascomycota</taxon>
        <taxon>Saccharomycotina</taxon>
        <taxon>Pichiomycetes</taxon>
        <taxon>Pichiales</taxon>
        <taxon>Pichiaceae</taxon>
        <taxon>Pichia</taxon>
    </lineage>
</organism>
<gene>
    <name evidence="2" type="ORF">C6P40_000139</name>
</gene>
<feature type="non-terminal residue" evidence="2">
    <location>
        <position position="161"/>
    </location>
</feature>
<evidence type="ECO:0000313" key="3">
    <source>
        <dbReference type="Proteomes" id="UP000697127"/>
    </source>
</evidence>
<comment type="caution">
    <text evidence="2">The sequence shown here is derived from an EMBL/GenBank/DDBJ whole genome shotgun (WGS) entry which is preliminary data.</text>
</comment>
<dbReference type="Proteomes" id="UP000697127">
    <property type="component" value="Unassembled WGS sequence"/>
</dbReference>
<dbReference type="InterPro" id="IPR035179">
    <property type="entry name" value="DUF5314"/>
</dbReference>